<reference evidence="2" key="1">
    <citation type="submission" date="2022-11" db="UniProtKB">
        <authorList>
            <consortium name="WormBaseParasite"/>
        </authorList>
    </citation>
    <scope>IDENTIFICATION</scope>
</reference>
<name>A0AC34GA77_9BILA</name>
<proteinExistence type="predicted"/>
<accession>A0AC34GA77</accession>
<protein>
    <submittedName>
        <fullName evidence="2">Uncharacterized protein</fullName>
    </submittedName>
</protein>
<dbReference type="Proteomes" id="UP000887579">
    <property type="component" value="Unplaced"/>
</dbReference>
<organism evidence="1 2">
    <name type="scientific">Panagrolaimus sp. ES5</name>
    <dbReference type="NCBI Taxonomy" id="591445"/>
    <lineage>
        <taxon>Eukaryota</taxon>
        <taxon>Metazoa</taxon>
        <taxon>Ecdysozoa</taxon>
        <taxon>Nematoda</taxon>
        <taxon>Chromadorea</taxon>
        <taxon>Rhabditida</taxon>
        <taxon>Tylenchina</taxon>
        <taxon>Panagrolaimomorpha</taxon>
        <taxon>Panagrolaimoidea</taxon>
        <taxon>Panagrolaimidae</taxon>
        <taxon>Panagrolaimus</taxon>
    </lineage>
</organism>
<dbReference type="WBParaSite" id="ES5_v2.g26420.t1">
    <property type="protein sequence ID" value="ES5_v2.g26420.t1"/>
    <property type="gene ID" value="ES5_v2.g26420"/>
</dbReference>
<sequence>MTYKINYALHDNGICFGCEQEIRAGDLQIRCEQVYHFACLFENFHDELWQKSNIAIGLDNGLENSFSDRNFPTVTLEEFDNNPGNYDLAINYEDLEKVREQFALAYGMFH</sequence>
<evidence type="ECO:0000313" key="1">
    <source>
        <dbReference type="Proteomes" id="UP000887579"/>
    </source>
</evidence>
<evidence type="ECO:0000313" key="2">
    <source>
        <dbReference type="WBParaSite" id="ES5_v2.g26420.t1"/>
    </source>
</evidence>